<proteinExistence type="predicted"/>
<dbReference type="SUPFAM" id="SSF46934">
    <property type="entry name" value="UBA-like"/>
    <property type="match status" value="1"/>
</dbReference>
<evidence type="ECO:0000256" key="2">
    <source>
        <dbReference type="SAM" id="Phobius"/>
    </source>
</evidence>
<dbReference type="RefSeq" id="WP_128212550.1">
    <property type="nucleotide sequence ID" value="NZ_CP025746.1"/>
</dbReference>
<evidence type="ECO:0000259" key="3">
    <source>
        <dbReference type="Pfam" id="PF14242"/>
    </source>
</evidence>
<feature type="domain" description="DUF4342" evidence="3">
    <location>
        <begin position="66"/>
        <end position="137"/>
    </location>
</feature>
<dbReference type="EMBL" id="CP025746">
    <property type="protein sequence ID" value="QAA31736.1"/>
    <property type="molecule type" value="Genomic_DNA"/>
</dbReference>
<organism evidence="4 5">
    <name type="scientific">Clostridium manihotivorum</name>
    <dbReference type="NCBI Taxonomy" id="2320868"/>
    <lineage>
        <taxon>Bacteria</taxon>
        <taxon>Bacillati</taxon>
        <taxon>Bacillota</taxon>
        <taxon>Clostridia</taxon>
        <taxon>Eubacteriales</taxon>
        <taxon>Clostridiaceae</taxon>
        <taxon>Clostridium</taxon>
    </lineage>
</organism>
<protein>
    <submittedName>
        <fullName evidence="4">Ubiquitin</fullName>
    </submittedName>
</protein>
<keyword evidence="1" id="KW-0175">Coiled coil</keyword>
<dbReference type="Gene3D" id="1.10.8.10">
    <property type="entry name" value="DNA helicase RuvA subunit, C-terminal domain"/>
    <property type="match status" value="1"/>
</dbReference>
<keyword evidence="2" id="KW-1133">Transmembrane helix</keyword>
<keyword evidence="2" id="KW-0472">Membrane</keyword>
<dbReference type="AlphaFoldDB" id="A0A3R5X151"/>
<keyword evidence="5" id="KW-1185">Reference proteome</keyword>
<feature type="coiled-coil region" evidence="1">
    <location>
        <begin position="153"/>
        <end position="184"/>
    </location>
</feature>
<dbReference type="Proteomes" id="UP000286268">
    <property type="component" value="Chromosome"/>
</dbReference>
<feature type="transmembrane region" description="Helical" evidence="2">
    <location>
        <begin position="106"/>
        <end position="128"/>
    </location>
</feature>
<evidence type="ECO:0000313" key="5">
    <source>
        <dbReference type="Proteomes" id="UP000286268"/>
    </source>
</evidence>
<accession>A0A3R5X151</accession>
<sequence length="214" mass="23964">MSEVTLEKVDQVRQRTGVSYAEAKHALEVNNGDVLEALIYLEEVKSHDDNSDNQWQAEKEDFSQKYETLDEFKAWLSEMIKKGNISRIKIKRDEKVLIDVPVNAGIAAGVIALIIPQLLIIGVVTAIATKLTIEITKEDGSVEIVNKVVKDTVDDVKDKASDIKEKASDLAETLKDKINSIKSDKTSSNKNIHVDNDTPVYTYTVKFDEVDKEE</sequence>
<dbReference type="InterPro" id="IPR009060">
    <property type="entry name" value="UBA-like_sf"/>
</dbReference>
<keyword evidence="2" id="KW-0812">Transmembrane</keyword>
<dbReference type="CDD" id="cd14360">
    <property type="entry name" value="UBA_NAC_like_bac"/>
    <property type="match status" value="1"/>
</dbReference>
<evidence type="ECO:0000256" key="1">
    <source>
        <dbReference type="SAM" id="Coils"/>
    </source>
</evidence>
<name>A0A3R5X151_9CLOT</name>
<dbReference type="KEGG" id="cmah:C1I91_08795"/>
<dbReference type="InterPro" id="IPR025642">
    <property type="entry name" value="DUF4342"/>
</dbReference>
<dbReference type="OrthoDB" id="129626at2"/>
<dbReference type="Gene3D" id="6.10.140.1430">
    <property type="match status" value="1"/>
</dbReference>
<evidence type="ECO:0000313" key="4">
    <source>
        <dbReference type="EMBL" id="QAA31736.1"/>
    </source>
</evidence>
<reference evidence="4 5" key="1">
    <citation type="submission" date="2018-01" db="EMBL/GenBank/DDBJ databases">
        <title>Genome Sequencing and Assembly of Anaerobacter polyendosporus strain CT4.</title>
        <authorList>
            <person name="Tachaapaikoon C."/>
            <person name="Sutheeworapong S."/>
            <person name="Jenjaroenpun P."/>
            <person name="Wongsurawat T."/>
            <person name="Nookeaw I."/>
            <person name="Cheawchanlertfa P."/>
            <person name="Kosugi A."/>
            <person name="Cheevadhanarak S."/>
            <person name="Ratanakhanokchai K."/>
        </authorList>
    </citation>
    <scope>NUCLEOTIDE SEQUENCE [LARGE SCALE GENOMIC DNA]</scope>
    <source>
        <strain evidence="4 5">CT4</strain>
    </source>
</reference>
<gene>
    <name evidence="4" type="ORF">C1I91_08795</name>
</gene>
<dbReference type="Pfam" id="PF14242">
    <property type="entry name" value="DUF4342"/>
    <property type="match status" value="1"/>
</dbReference>